<feature type="transmembrane region" description="Helical" evidence="7">
    <location>
        <begin position="296"/>
        <end position="314"/>
    </location>
</feature>
<evidence type="ECO:0000313" key="9">
    <source>
        <dbReference type="EMBL" id="EER58818.1"/>
    </source>
</evidence>
<keyword evidence="10" id="KW-1185">Reference proteome</keyword>
<feature type="domain" description="Major facilitator superfamily (MFS) profile" evidence="8">
    <location>
        <begin position="222"/>
        <end position="411"/>
    </location>
</feature>
<evidence type="ECO:0000256" key="4">
    <source>
        <dbReference type="ARBA" id="ARBA00022692"/>
    </source>
</evidence>
<dbReference type="Pfam" id="PF05977">
    <property type="entry name" value="MFS_3"/>
    <property type="match status" value="1"/>
</dbReference>
<dbReference type="InterPro" id="IPR010290">
    <property type="entry name" value="TM_effector"/>
</dbReference>
<dbReference type="EMBL" id="ACQT01000200">
    <property type="protein sequence ID" value="EER58818.1"/>
    <property type="molecule type" value="Genomic_DNA"/>
</dbReference>
<dbReference type="OrthoDB" id="9775268at2"/>
<dbReference type="CDD" id="cd06173">
    <property type="entry name" value="MFS_MefA_like"/>
    <property type="match status" value="1"/>
</dbReference>
<evidence type="ECO:0000313" key="10">
    <source>
        <dbReference type="Proteomes" id="UP000003856"/>
    </source>
</evidence>
<feature type="domain" description="Major facilitator superfamily (MFS) profile" evidence="8">
    <location>
        <begin position="1"/>
        <end position="200"/>
    </location>
</feature>
<evidence type="ECO:0000259" key="8">
    <source>
        <dbReference type="PROSITE" id="PS50850"/>
    </source>
</evidence>
<dbReference type="Proteomes" id="UP000003856">
    <property type="component" value="Unassembled WGS sequence"/>
</dbReference>
<keyword evidence="2" id="KW-0813">Transport</keyword>
<feature type="transmembrane region" description="Helical" evidence="7">
    <location>
        <begin position="229"/>
        <end position="252"/>
    </location>
</feature>
<feature type="transmembrane region" description="Helical" evidence="7">
    <location>
        <begin position="351"/>
        <end position="377"/>
    </location>
</feature>
<dbReference type="AlphaFoldDB" id="C5T9M8"/>
<feature type="transmembrane region" description="Helical" evidence="7">
    <location>
        <begin position="96"/>
        <end position="121"/>
    </location>
</feature>
<dbReference type="InterPro" id="IPR020846">
    <property type="entry name" value="MFS_dom"/>
</dbReference>
<dbReference type="PANTHER" id="PTHR23513:SF11">
    <property type="entry name" value="STAPHYLOFERRIN A TRANSPORTER"/>
    <property type="match status" value="1"/>
</dbReference>
<dbReference type="GO" id="GO:0022857">
    <property type="term" value="F:transmembrane transporter activity"/>
    <property type="evidence" value="ECO:0007669"/>
    <property type="project" value="InterPro"/>
</dbReference>
<sequence>MQDSAFRQSIALLGTRRFGTFWFASLLANIGTWAQQVAQPWLLLSLGASPFLLGLDAFALSAPVLLLTVVGGALADRADRRRTIAYFQSIQMLCPVLLVLLLVTGAVQPWVVIVLSLVVGITDALSMPSFQSIVPSIVEREQIPSGIALNTTQFNLSRILGPALAGVLMASAGLAGAFAVSALSYVPFILVALWVLPRTARAAPGARLLDHHQLWAGVREVLHEPGLRGGLTTVLATATLSAPLLTFCPVLVKEVFQGSAGDFSTALGAFGVGGLIGAIGLLALDPHRDRRPLSTWFATAYGAIVVLAALNRWAWVLPALLVLAGVAMTASNASVNALLQSSAPPHIRGQTVSLFMLAMRGGMALGSLVTGATVYWWGVRDALLINGVAAVAVHLVIGRFWLRAPLPRQAS</sequence>
<comment type="subcellular location">
    <subcellularLocation>
        <location evidence="1">Cell membrane</location>
        <topology evidence="1">Multi-pass membrane protein</topology>
    </subcellularLocation>
</comment>
<reference evidence="9 10" key="1">
    <citation type="submission" date="2009-05" db="EMBL/GenBank/DDBJ databases">
        <title>The draft genome of Acidovorax delafieldii 2AN.</title>
        <authorList>
            <consortium name="US DOE Joint Genome Institute (JGI-PGF)"/>
            <person name="Lucas S."/>
            <person name="Copeland A."/>
            <person name="Lapidus A."/>
            <person name="Glavina del Rio T."/>
            <person name="Tice H."/>
            <person name="Bruce D."/>
            <person name="Goodwin L."/>
            <person name="Pitluck S."/>
            <person name="Larimer F."/>
            <person name="Land M.L."/>
            <person name="Hauser L."/>
            <person name="Shelobolina E.S."/>
            <person name="Picardal F."/>
            <person name="Roden E."/>
            <person name="Emerson D."/>
        </authorList>
    </citation>
    <scope>NUCLEOTIDE SEQUENCE [LARGE SCALE GENOMIC DNA]</scope>
    <source>
        <strain evidence="9 10">2AN</strain>
    </source>
</reference>
<feature type="transmembrane region" description="Helical" evidence="7">
    <location>
        <begin position="163"/>
        <end position="196"/>
    </location>
</feature>
<feature type="transmembrane region" description="Helical" evidence="7">
    <location>
        <begin position="264"/>
        <end position="284"/>
    </location>
</feature>
<evidence type="ECO:0000256" key="6">
    <source>
        <dbReference type="ARBA" id="ARBA00023136"/>
    </source>
</evidence>
<dbReference type="SUPFAM" id="SSF103473">
    <property type="entry name" value="MFS general substrate transporter"/>
    <property type="match status" value="1"/>
</dbReference>
<dbReference type="PANTHER" id="PTHR23513">
    <property type="entry name" value="INTEGRAL MEMBRANE EFFLUX PROTEIN-RELATED"/>
    <property type="match status" value="1"/>
</dbReference>
<evidence type="ECO:0000256" key="1">
    <source>
        <dbReference type="ARBA" id="ARBA00004651"/>
    </source>
</evidence>
<keyword evidence="3" id="KW-1003">Cell membrane</keyword>
<comment type="caution">
    <text evidence="9">The sequence shown here is derived from an EMBL/GenBank/DDBJ whole genome shotgun (WGS) entry which is preliminary data.</text>
</comment>
<keyword evidence="6 7" id="KW-0472">Membrane</keyword>
<proteinExistence type="predicted"/>
<evidence type="ECO:0000256" key="3">
    <source>
        <dbReference type="ARBA" id="ARBA00022475"/>
    </source>
</evidence>
<dbReference type="RefSeq" id="WP_005799307.1">
    <property type="nucleotide sequence ID" value="NZ_ACQT01000200.1"/>
</dbReference>
<dbReference type="InterPro" id="IPR036259">
    <property type="entry name" value="MFS_trans_sf"/>
</dbReference>
<evidence type="ECO:0000256" key="7">
    <source>
        <dbReference type="SAM" id="Phobius"/>
    </source>
</evidence>
<keyword evidence="5 7" id="KW-1133">Transmembrane helix</keyword>
<feature type="transmembrane region" description="Helical" evidence="7">
    <location>
        <begin position="21"/>
        <end position="38"/>
    </location>
</feature>
<gene>
    <name evidence="9" type="ORF">AcdelDRAFT_3608</name>
</gene>
<feature type="transmembrane region" description="Helical" evidence="7">
    <location>
        <begin position="50"/>
        <end position="75"/>
    </location>
</feature>
<protein>
    <submittedName>
        <fullName evidence="9">Major facilitator superfamily MFS_1</fullName>
    </submittedName>
</protein>
<organism evidence="9 10">
    <name type="scientific">Acidovorax delafieldii 2AN</name>
    <dbReference type="NCBI Taxonomy" id="573060"/>
    <lineage>
        <taxon>Bacteria</taxon>
        <taxon>Pseudomonadati</taxon>
        <taxon>Pseudomonadota</taxon>
        <taxon>Betaproteobacteria</taxon>
        <taxon>Burkholderiales</taxon>
        <taxon>Comamonadaceae</taxon>
        <taxon>Acidovorax</taxon>
    </lineage>
</organism>
<dbReference type="PATRIC" id="fig|573060.9.peg.1381"/>
<evidence type="ECO:0000256" key="2">
    <source>
        <dbReference type="ARBA" id="ARBA00022448"/>
    </source>
</evidence>
<feature type="transmembrane region" description="Helical" evidence="7">
    <location>
        <begin position="383"/>
        <end position="402"/>
    </location>
</feature>
<dbReference type="Gene3D" id="1.20.1250.20">
    <property type="entry name" value="MFS general substrate transporter like domains"/>
    <property type="match status" value="1"/>
</dbReference>
<dbReference type="PROSITE" id="PS50850">
    <property type="entry name" value="MFS"/>
    <property type="match status" value="2"/>
</dbReference>
<evidence type="ECO:0000256" key="5">
    <source>
        <dbReference type="ARBA" id="ARBA00022989"/>
    </source>
</evidence>
<name>C5T9M8_ACIDE</name>
<keyword evidence="4 7" id="KW-0812">Transmembrane</keyword>
<dbReference type="GO" id="GO:0005886">
    <property type="term" value="C:plasma membrane"/>
    <property type="evidence" value="ECO:0007669"/>
    <property type="project" value="UniProtKB-SubCell"/>
</dbReference>
<feature type="transmembrane region" description="Helical" evidence="7">
    <location>
        <begin position="320"/>
        <end position="339"/>
    </location>
</feature>
<accession>C5T9M8</accession>